<dbReference type="SMART" id="SM00717">
    <property type="entry name" value="SANT"/>
    <property type="match status" value="3"/>
</dbReference>
<proteinExistence type="predicted"/>
<dbReference type="InterPro" id="IPR009057">
    <property type="entry name" value="Homeodomain-like_sf"/>
</dbReference>
<dbReference type="AlphaFoldDB" id="A0A2I1F332"/>
<dbReference type="SUPFAM" id="SSF46689">
    <property type="entry name" value="Homeodomain-like"/>
    <property type="match status" value="1"/>
</dbReference>
<feature type="domain" description="Myb-like" evidence="1">
    <location>
        <begin position="198"/>
        <end position="256"/>
    </location>
</feature>
<dbReference type="EMBL" id="CAGKOT010000064">
    <property type="protein sequence ID" value="CAB5389212.1"/>
    <property type="molecule type" value="Genomic_DNA"/>
</dbReference>
<dbReference type="VEuPathDB" id="FungiDB:RhiirA1_490130"/>
<evidence type="ECO:0000313" key="6">
    <source>
        <dbReference type="Proteomes" id="UP000232722"/>
    </source>
</evidence>
<dbReference type="InterPro" id="IPR001005">
    <property type="entry name" value="SANT/Myb"/>
</dbReference>
<reference evidence="3 6" key="2">
    <citation type="submission" date="2017-09" db="EMBL/GenBank/DDBJ databases">
        <title>Extensive intraspecific genome diversity in a model arbuscular mycorrhizal fungus.</title>
        <authorList>
            <person name="Chen E.C."/>
            <person name="Morin E."/>
            <person name="Beaudet D."/>
            <person name="Noel J."/>
            <person name="Ndikumana S."/>
            <person name="Charron P."/>
            <person name="St-Onge C."/>
            <person name="Giorgi J."/>
            <person name="Grigoriev I.V."/>
            <person name="Roux C."/>
            <person name="Martin F.M."/>
            <person name="Corradi N."/>
        </authorList>
    </citation>
    <scope>NUCLEOTIDE SEQUENCE [LARGE SCALE GENOMIC DNA]</scope>
    <source>
        <strain evidence="3 6">A5</strain>
    </source>
</reference>
<evidence type="ECO:0000313" key="3">
    <source>
        <dbReference type="EMBL" id="PKC03512.1"/>
    </source>
</evidence>
<gene>
    <name evidence="2" type="ORF">CHRIB12_LOCUS20960</name>
    <name evidence="4" type="ORF">RhiirA1_490130</name>
    <name evidence="3" type="ORF">RhiirA5_451183</name>
</gene>
<evidence type="ECO:0000313" key="5">
    <source>
        <dbReference type="Proteomes" id="UP000232688"/>
    </source>
</evidence>
<dbReference type="VEuPathDB" id="FungiDB:RhiirFUN_025950"/>
<dbReference type="OrthoDB" id="2307630at2759"/>
<feature type="domain" description="Myb-like" evidence="1">
    <location>
        <begin position="60"/>
        <end position="119"/>
    </location>
</feature>
<dbReference type="Proteomes" id="UP000232688">
    <property type="component" value="Unassembled WGS sequence"/>
</dbReference>
<feature type="domain" description="Myb-like" evidence="1">
    <location>
        <begin position="5"/>
        <end position="56"/>
    </location>
</feature>
<sequence>MHKSKLNRIDPASEKIILKYMLENGSSSSNPFAELSKLIPYSAKKIRQRWINNLDPHLIVHDPLNESEKSFIIKWVENNQLSSNGKIRWKVLIKEIKYVFGKLRSENQVKNYWYSKKRKSTNNINKSTKEKVFRSLKFKKRKQKEPLFSDYIDKNITVFMNKWGHLSNCYMKIHKKFPEYTSKQIRQRWVSKLDQSLCHEPLDKAEEIFIVQWIKDNQTAYDKIYWKKLIAALKEQFGKLRSENKLKNYWYSRKGQVLSKNCVSSEDRNMLLSQDDDDIPPNASRMEILCHEALKYNF</sequence>
<name>A0A2I1F332_9GLOM</name>
<protein>
    <recommendedName>
        <fullName evidence="1">Myb-like domain-containing protein</fullName>
    </recommendedName>
</protein>
<dbReference type="Proteomes" id="UP000684084">
    <property type="component" value="Unassembled WGS sequence"/>
</dbReference>
<accession>A0A2I1F332</accession>
<organism evidence="3 6">
    <name type="scientific">Rhizophagus irregularis</name>
    <dbReference type="NCBI Taxonomy" id="588596"/>
    <lineage>
        <taxon>Eukaryota</taxon>
        <taxon>Fungi</taxon>
        <taxon>Fungi incertae sedis</taxon>
        <taxon>Mucoromycota</taxon>
        <taxon>Glomeromycotina</taxon>
        <taxon>Glomeromycetes</taxon>
        <taxon>Glomerales</taxon>
        <taxon>Glomeraceae</taxon>
        <taxon>Rhizophagus</taxon>
    </lineage>
</organism>
<evidence type="ECO:0000313" key="2">
    <source>
        <dbReference type="EMBL" id="CAB5389212.1"/>
    </source>
</evidence>
<reference evidence="4 5" key="4">
    <citation type="submission" date="2017-10" db="EMBL/GenBank/DDBJ databases">
        <title>Genome analyses suggest a sexual origin of heterokaryosis in a supposedly ancient asexual fungus.</title>
        <authorList>
            <person name="Corradi N."/>
            <person name="Sedzielewska K."/>
            <person name="Noel J."/>
            <person name="Charron P."/>
            <person name="Farinelli L."/>
            <person name="Marton T."/>
            <person name="Kruger M."/>
            <person name="Pelin A."/>
            <person name="Brachmann A."/>
            <person name="Corradi N."/>
        </authorList>
    </citation>
    <scope>NUCLEOTIDE SEQUENCE [LARGE SCALE GENOMIC DNA]</scope>
    <source>
        <strain evidence="4 5">A1</strain>
    </source>
</reference>
<comment type="caution">
    <text evidence="3">The sequence shown here is derived from an EMBL/GenBank/DDBJ whole genome shotgun (WGS) entry which is preliminary data.</text>
</comment>
<dbReference type="VEuPathDB" id="FungiDB:FUN_022082"/>
<dbReference type="EMBL" id="LLXH01001135">
    <property type="protein sequence ID" value="PKC60507.1"/>
    <property type="molecule type" value="Genomic_DNA"/>
</dbReference>
<reference evidence="4 5" key="3">
    <citation type="submission" date="2017-10" db="EMBL/GenBank/DDBJ databases">
        <title>Extensive intraspecific genome diversity in a model arbuscular mycorrhizal fungus.</title>
        <authorList>
            <person name="Chen E.C.H."/>
            <person name="Morin E."/>
            <person name="Baudet D."/>
            <person name="Noel J."/>
            <person name="Ndikumana S."/>
            <person name="Charron P."/>
            <person name="St-Onge C."/>
            <person name="Giorgi J."/>
            <person name="Grigoriev I.V."/>
            <person name="Roux C."/>
            <person name="Martin F.M."/>
            <person name="Corradi N."/>
        </authorList>
    </citation>
    <scope>NUCLEOTIDE SEQUENCE [LARGE SCALE GENOMIC DNA]</scope>
    <source>
        <strain evidence="4 5">A1</strain>
    </source>
</reference>
<evidence type="ECO:0000313" key="4">
    <source>
        <dbReference type="EMBL" id="PKC60507.1"/>
    </source>
</evidence>
<reference evidence="3 6" key="1">
    <citation type="submission" date="2016-04" db="EMBL/GenBank/DDBJ databases">
        <title>Genome analyses suggest a sexual origin of heterokaryosis in a supposedly ancient asexual fungus.</title>
        <authorList>
            <person name="Ropars J."/>
            <person name="Sedzielewska K."/>
            <person name="Noel J."/>
            <person name="Charron P."/>
            <person name="Farinelli L."/>
            <person name="Marton T."/>
            <person name="Kruger M."/>
            <person name="Pelin A."/>
            <person name="Brachmann A."/>
            <person name="Corradi N."/>
        </authorList>
    </citation>
    <scope>NUCLEOTIDE SEQUENCE [LARGE SCALE GENOMIC DNA]</scope>
    <source>
        <strain evidence="3 6">A5</strain>
    </source>
</reference>
<dbReference type="Proteomes" id="UP000232722">
    <property type="component" value="Unassembled WGS sequence"/>
</dbReference>
<reference evidence="2" key="5">
    <citation type="submission" date="2020-05" db="EMBL/GenBank/DDBJ databases">
        <authorList>
            <person name="Rincon C."/>
            <person name="Sanders R I."/>
            <person name="Robbins C."/>
            <person name="Chaturvedi A."/>
        </authorList>
    </citation>
    <scope>NUCLEOTIDE SEQUENCE</scope>
    <source>
        <strain evidence="2">CHB12</strain>
    </source>
</reference>
<evidence type="ECO:0000259" key="1">
    <source>
        <dbReference type="SMART" id="SM00717"/>
    </source>
</evidence>
<dbReference type="EMBL" id="LLXJ01001174">
    <property type="protein sequence ID" value="PKC03512.1"/>
    <property type="molecule type" value="Genomic_DNA"/>
</dbReference>